<dbReference type="AlphaFoldDB" id="W9SVY3"/>
<evidence type="ECO:0000313" key="3">
    <source>
        <dbReference type="Proteomes" id="UP000030645"/>
    </source>
</evidence>
<evidence type="ECO:0000256" key="1">
    <source>
        <dbReference type="SAM" id="MobiDB-lite"/>
    </source>
</evidence>
<dbReference type="EMBL" id="KE346217">
    <property type="protein sequence ID" value="EXC30722.1"/>
    <property type="molecule type" value="Genomic_DNA"/>
</dbReference>
<reference evidence="3" key="1">
    <citation type="submission" date="2013-01" db="EMBL/GenBank/DDBJ databases">
        <title>Draft Genome Sequence of a Mulberry Tree, Morus notabilis C.K. Schneid.</title>
        <authorList>
            <person name="He N."/>
            <person name="Zhao S."/>
        </authorList>
    </citation>
    <scope>NUCLEOTIDE SEQUENCE</scope>
</reference>
<feature type="compositionally biased region" description="Low complexity" evidence="1">
    <location>
        <begin position="230"/>
        <end position="240"/>
    </location>
</feature>
<proteinExistence type="predicted"/>
<sequence>MAGMVATCDGSSGGAQPPPGPHRVPAYCESGRGGAKGYEIAQKVLQDGKITVEFDEAGGTWKALGKYGAWFDSTVGIHTRDICEPFHNASKDISDMDKRTIQDRMLNGILRSVVDREAAKCYKDWKSFLHRHYKCYGRESLPSNMRNQVHWDRCCDRFSGDKFQKISETNKTNRSNQKYPSLHGRLSYSQHRNKKASTETQEPMSAIDNWANMYRHGDSWNTLEEERQMQRTQTTSSSTRPPLDEHGVLEQVLGMRRGHKIEVGPTLSKKHYSGASPSSTGSFSDATSSAQPDPRMDHYLKKSYWEQMKIYDNQVKMLEFVSKLQPNIQLPTIARPEPVDLDAPLRLSDDDSPDDDSAIGDAANLDE</sequence>
<feature type="region of interest" description="Disordered" evidence="1">
    <location>
        <begin position="333"/>
        <end position="367"/>
    </location>
</feature>
<feature type="region of interest" description="Disordered" evidence="1">
    <location>
        <begin position="1"/>
        <end position="22"/>
    </location>
</feature>
<gene>
    <name evidence="2" type="ORF">L484_027897</name>
</gene>
<name>W9SVY3_9ROSA</name>
<evidence type="ECO:0000313" key="2">
    <source>
        <dbReference type="EMBL" id="EXC30722.1"/>
    </source>
</evidence>
<organism evidence="2 3">
    <name type="scientific">Morus notabilis</name>
    <dbReference type="NCBI Taxonomy" id="981085"/>
    <lineage>
        <taxon>Eukaryota</taxon>
        <taxon>Viridiplantae</taxon>
        <taxon>Streptophyta</taxon>
        <taxon>Embryophyta</taxon>
        <taxon>Tracheophyta</taxon>
        <taxon>Spermatophyta</taxon>
        <taxon>Magnoliopsida</taxon>
        <taxon>eudicotyledons</taxon>
        <taxon>Gunneridae</taxon>
        <taxon>Pentapetalae</taxon>
        <taxon>rosids</taxon>
        <taxon>fabids</taxon>
        <taxon>Rosales</taxon>
        <taxon>Moraceae</taxon>
        <taxon>Moreae</taxon>
        <taxon>Morus</taxon>
    </lineage>
</organism>
<protein>
    <submittedName>
        <fullName evidence="2">Uncharacterized protein</fullName>
    </submittedName>
</protein>
<feature type="compositionally biased region" description="Low complexity" evidence="1">
    <location>
        <begin position="273"/>
        <end position="290"/>
    </location>
</feature>
<feature type="region of interest" description="Disordered" evidence="1">
    <location>
        <begin position="166"/>
        <end position="202"/>
    </location>
</feature>
<dbReference type="Proteomes" id="UP000030645">
    <property type="component" value="Unassembled WGS sequence"/>
</dbReference>
<feature type="compositionally biased region" description="Polar residues" evidence="1">
    <location>
        <begin position="166"/>
        <end position="179"/>
    </location>
</feature>
<feature type="region of interest" description="Disordered" evidence="1">
    <location>
        <begin position="264"/>
        <end position="295"/>
    </location>
</feature>
<feature type="region of interest" description="Disordered" evidence="1">
    <location>
        <begin position="225"/>
        <end position="245"/>
    </location>
</feature>
<keyword evidence="3" id="KW-1185">Reference proteome</keyword>
<accession>W9SVY3</accession>
<feature type="compositionally biased region" description="Acidic residues" evidence="1">
    <location>
        <begin position="350"/>
        <end position="367"/>
    </location>
</feature>